<keyword evidence="7 12" id="KW-0863">Zinc-finger</keyword>
<keyword evidence="11" id="KW-0472">Membrane</keyword>
<feature type="compositionally biased region" description="Basic residues" evidence="13">
    <location>
        <begin position="111"/>
        <end position="122"/>
    </location>
</feature>
<dbReference type="AlphaFoldDB" id="A0A4Y2U6R4"/>
<keyword evidence="16" id="KW-1185">Reference proteome</keyword>
<dbReference type="PANTHER" id="PTHR45977">
    <property type="entry name" value="TARGET OF ERK KINASE MPK-1"/>
    <property type="match status" value="1"/>
</dbReference>
<dbReference type="GO" id="GO:0061630">
    <property type="term" value="F:ubiquitin protein ligase activity"/>
    <property type="evidence" value="ECO:0007669"/>
    <property type="project" value="UniProtKB-EC"/>
</dbReference>
<organism evidence="15 16">
    <name type="scientific">Araneus ventricosus</name>
    <name type="common">Orbweaver spider</name>
    <name type="synonym">Epeira ventricosa</name>
    <dbReference type="NCBI Taxonomy" id="182803"/>
    <lineage>
        <taxon>Eukaryota</taxon>
        <taxon>Metazoa</taxon>
        <taxon>Ecdysozoa</taxon>
        <taxon>Arthropoda</taxon>
        <taxon>Chelicerata</taxon>
        <taxon>Arachnida</taxon>
        <taxon>Araneae</taxon>
        <taxon>Araneomorphae</taxon>
        <taxon>Entelegynae</taxon>
        <taxon>Araneoidea</taxon>
        <taxon>Araneidae</taxon>
        <taxon>Araneus</taxon>
    </lineage>
</organism>
<feature type="domain" description="RING-type" evidence="14">
    <location>
        <begin position="63"/>
        <end position="104"/>
    </location>
</feature>
<dbReference type="PANTHER" id="PTHR45977:SF13">
    <property type="entry name" value="GB|AAF27103.1"/>
    <property type="match status" value="1"/>
</dbReference>
<evidence type="ECO:0000256" key="12">
    <source>
        <dbReference type="PROSITE-ProRule" id="PRU00175"/>
    </source>
</evidence>
<comment type="catalytic activity">
    <reaction evidence="1">
        <text>S-ubiquitinyl-[E2 ubiquitin-conjugating enzyme]-L-cysteine + [acceptor protein]-L-lysine = [E2 ubiquitin-conjugating enzyme]-L-cysteine + N(6)-ubiquitinyl-[acceptor protein]-L-lysine.</text>
        <dbReference type="EC" id="2.3.2.27"/>
    </reaction>
</comment>
<feature type="compositionally biased region" description="Polar residues" evidence="13">
    <location>
        <begin position="137"/>
        <end position="172"/>
    </location>
</feature>
<keyword evidence="6" id="KW-0479">Metal-binding</keyword>
<dbReference type="PROSITE" id="PS50089">
    <property type="entry name" value="ZF_RING_2"/>
    <property type="match status" value="2"/>
</dbReference>
<keyword evidence="5" id="KW-0812">Transmembrane</keyword>
<feature type="region of interest" description="Disordered" evidence="13">
    <location>
        <begin position="20"/>
        <end position="50"/>
    </location>
</feature>
<keyword evidence="8" id="KW-0833">Ubl conjugation pathway</keyword>
<dbReference type="GO" id="GO:0016020">
    <property type="term" value="C:membrane"/>
    <property type="evidence" value="ECO:0007669"/>
    <property type="project" value="UniProtKB-SubCell"/>
</dbReference>
<evidence type="ECO:0000256" key="2">
    <source>
        <dbReference type="ARBA" id="ARBA00004141"/>
    </source>
</evidence>
<evidence type="ECO:0000256" key="3">
    <source>
        <dbReference type="ARBA" id="ARBA00012483"/>
    </source>
</evidence>
<dbReference type="Pfam" id="PF13639">
    <property type="entry name" value="zf-RING_2"/>
    <property type="match status" value="2"/>
</dbReference>
<dbReference type="GO" id="GO:0008270">
    <property type="term" value="F:zinc ion binding"/>
    <property type="evidence" value="ECO:0007669"/>
    <property type="project" value="UniProtKB-KW"/>
</dbReference>
<accession>A0A4Y2U6R4</accession>
<protein>
    <recommendedName>
        <fullName evidence="3">RING-type E3 ubiquitin transferase</fullName>
        <ecNumber evidence="3">2.3.2.27</ecNumber>
    </recommendedName>
</protein>
<keyword evidence="4" id="KW-0808">Transferase</keyword>
<evidence type="ECO:0000256" key="4">
    <source>
        <dbReference type="ARBA" id="ARBA00022679"/>
    </source>
</evidence>
<comment type="subcellular location">
    <subcellularLocation>
        <location evidence="2">Membrane</location>
        <topology evidence="2">Multi-pass membrane protein</topology>
    </subcellularLocation>
</comment>
<comment type="caution">
    <text evidence="15">The sequence shown here is derived from an EMBL/GenBank/DDBJ whole genome shotgun (WGS) entry which is preliminary data.</text>
</comment>
<gene>
    <name evidence="15" type="ORF">AVEN_59324_1</name>
</gene>
<feature type="region of interest" description="Disordered" evidence="13">
    <location>
        <begin position="111"/>
        <end position="172"/>
    </location>
</feature>
<dbReference type="GO" id="GO:0006511">
    <property type="term" value="P:ubiquitin-dependent protein catabolic process"/>
    <property type="evidence" value="ECO:0007669"/>
    <property type="project" value="TreeGrafter"/>
</dbReference>
<reference evidence="15 16" key="1">
    <citation type="journal article" date="2019" name="Sci. Rep.">
        <title>Orb-weaving spider Araneus ventricosus genome elucidates the spidroin gene catalogue.</title>
        <authorList>
            <person name="Kono N."/>
            <person name="Nakamura H."/>
            <person name="Ohtoshi R."/>
            <person name="Moran D.A.P."/>
            <person name="Shinohara A."/>
            <person name="Yoshida Y."/>
            <person name="Fujiwara M."/>
            <person name="Mori M."/>
            <person name="Tomita M."/>
            <person name="Arakawa K."/>
        </authorList>
    </citation>
    <scope>NUCLEOTIDE SEQUENCE [LARGE SCALE GENOMIC DNA]</scope>
</reference>
<feature type="domain" description="RING-type" evidence="14">
    <location>
        <begin position="179"/>
        <end position="220"/>
    </location>
</feature>
<evidence type="ECO:0000256" key="7">
    <source>
        <dbReference type="ARBA" id="ARBA00022771"/>
    </source>
</evidence>
<evidence type="ECO:0000256" key="10">
    <source>
        <dbReference type="ARBA" id="ARBA00022989"/>
    </source>
</evidence>
<evidence type="ECO:0000313" key="16">
    <source>
        <dbReference type="Proteomes" id="UP000499080"/>
    </source>
</evidence>
<dbReference type="EMBL" id="BGPR01034100">
    <property type="protein sequence ID" value="GBO08312.1"/>
    <property type="molecule type" value="Genomic_DNA"/>
</dbReference>
<dbReference type="GO" id="GO:0016567">
    <property type="term" value="P:protein ubiquitination"/>
    <property type="evidence" value="ECO:0007669"/>
    <property type="project" value="TreeGrafter"/>
</dbReference>
<dbReference type="SUPFAM" id="SSF57850">
    <property type="entry name" value="RING/U-box"/>
    <property type="match status" value="2"/>
</dbReference>
<evidence type="ECO:0000256" key="5">
    <source>
        <dbReference type="ARBA" id="ARBA00022692"/>
    </source>
</evidence>
<keyword evidence="10" id="KW-1133">Transmembrane helix</keyword>
<sequence>MENTGNHNCSLDASVGTTASSMVTGTDQDSQSAIVQGASTSGEGQPPGTDTLMAIDTATAFACPMCPNTSFRQDQIKRLRCSHVFHQSCIDKWLNENRSCPVCRTPYRRKRGYRQRRPHRNRNPPVSENADSPDASAGTTASSVVTGTDQDSQSDIVQEASTSGEGQAPSRDTPTAFVCPLCPNRSFRQNQIKRLLCSHVFHQSCIDKWLRNNNSCPLCRVPHGRVRPRRQRRPRGNRMPPVPDNIDIRQLVDNIIHRFQDL</sequence>
<dbReference type="Gene3D" id="3.30.40.10">
    <property type="entry name" value="Zinc/RING finger domain, C3HC4 (zinc finger)"/>
    <property type="match status" value="2"/>
</dbReference>
<dbReference type="EC" id="2.3.2.27" evidence="3"/>
<evidence type="ECO:0000256" key="13">
    <source>
        <dbReference type="SAM" id="MobiDB-lite"/>
    </source>
</evidence>
<dbReference type="InterPro" id="IPR001841">
    <property type="entry name" value="Znf_RING"/>
</dbReference>
<evidence type="ECO:0000256" key="8">
    <source>
        <dbReference type="ARBA" id="ARBA00022786"/>
    </source>
</evidence>
<proteinExistence type="predicted"/>
<dbReference type="SMART" id="SM00184">
    <property type="entry name" value="RING"/>
    <property type="match status" value="2"/>
</dbReference>
<keyword evidence="9" id="KW-0862">Zinc</keyword>
<evidence type="ECO:0000256" key="1">
    <source>
        <dbReference type="ARBA" id="ARBA00000900"/>
    </source>
</evidence>
<dbReference type="InterPro" id="IPR013083">
    <property type="entry name" value="Znf_RING/FYVE/PHD"/>
</dbReference>
<dbReference type="Proteomes" id="UP000499080">
    <property type="component" value="Unassembled WGS sequence"/>
</dbReference>
<evidence type="ECO:0000256" key="6">
    <source>
        <dbReference type="ARBA" id="ARBA00022723"/>
    </source>
</evidence>
<dbReference type="OrthoDB" id="6597862at2759"/>
<evidence type="ECO:0000256" key="9">
    <source>
        <dbReference type="ARBA" id="ARBA00022833"/>
    </source>
</evidence>
<feature type="compositionally biased region" description="Polar residues" evidence="13">
    <location>
        <begin position="20"/>
        <end position="43"/>
    </location>
</feature>
<name>A0A4Y2U6R4_ARAVE</name>
<evidence type="ECO:0000259" key="14">
    <source>
        <dbReference type="PROSITE" id="PS50089"/>
    </source>
</evidence>
<evidence type="ECO:0000256" key="11">
    <source>
        <dbReference type="ARBA" id="ARBA00023136"/>
    </source>
</evidence>
<evidence type="ECO:0000313" key="15">
    <source>
        <dbReference type="EMBL" id="GBO08312.1"/>
    </source>
</evidence>